<proteinExistence type="predicted"/>
<dbReference type="SUPFAM" id="SSF52540">
    <property type="entry name" value="P-loop containing nucleoside triphosphate hydrolases"/>
    <property type="match status" value="1"/>
</dbReference>
<keyword evidence="2" id="KW-0067">ATP-binding</keyword>
<organism evidence="2 3">
    <name type="scientific">Terrimonas rubra</name>
    <dbReference type="NCBI Taxonomy" id="1035890"/>
    <lineage>
        <taxon>Bacteria</taxon>
        <taxon>Pseudomonadati</taxon>
        <taxon>Bacteroidota</taxon>
        <taxon>Chitinophagia</taxon>
        <taxon>Chitinophagales</taxon>
        <taxon>Chitinophagaceae</taxon>
        <taxon>Terrimonas</taxon>
    </lineage>
</organism>
<dbReference type="Pfam" id="PF13521">
    <property type="entry name" value="AAA_28"/>
    <property type="match status" value="1"/>
</dbReference>
<accession>A0ABW5ZYW5</accession>
<keyword evidence="2" id="KW-0547">Nucleotide-binding</keyword>
<dbReference type="Gene3D" id="3.40.50.300">
    <property type="entry name" value="P-loop containing nucleotide triphosphate hydrolases"/>
    <property type="match status" value="1"/>
</dbReference>
<dbReference type="EMBL" id="JBHUOZ010000001">
    <property type="protein sequence ID" value="MFD2918225.1"/>
    <property type="molecule type" value="Genomic_DNA"/>
</dbReference>
<feature type="domain" description="NadR/Ttd14 AAA" evidence="1">
    <location>
        <begin position="2"/>
        <end position="160"/>
    </location>
</feature>
<dbReference type="InterPro" id="IPR038727">
    <property type="entry name" value="NadR/Ttd14_AAA_dom"/>
</dbReference>
<protein>
    <submittedName>
        <fullName evidence="2">ATP-binding protein</fullName>
    </submittedName>
</protein>
<evidence type="ECO:0000313" key="2">
    <source>
        <dbReference type="EMBL" id="MFD2918225.1"/>
    </source>
</evidence>
<dbReference type="InterPro" id="IPR027417">
    <property type="entry name" value="P-loop_NTPase"/>
</dbReference>
<dbReference type="RefSeq" id="WP_386093974.1">
    <property type="nucleotide sequence ID" value="NZ_JBHUOZ010000001.1"/>
</dbReference>
<gene>
    <name evidence="2" type="ORF">ACFS6H_00810</name>
</gene>
<dbReference type="Proteomes" id="UP001597511">
    <property type="component" value="Unassembled WGS sequence"/>
</dbReference>
<evidence type="ECO:0000259" key="1">
    <source>
        <dbReference type="Pfam" id="PF13521"/>
    </source>
</evidence>
<sequence>MRIAFTGAHRVGKTSLAEAITTHLPGYLLIQEPYRQLEEQGYLFSEIPIIDDYIAQFNLAVEQTEAAEEKVIFDRCPLDLLPYIHAVSKSRDITSLYADMTNALTQIDLLVFVPVENPDLIPCGESDLPRLRLRVNDIVQEWLSDISIKTIEVNGNLANRQQQVLEALYQFE</sequence>
<evidence type="ECO:0000313" key="3">
    <source>
        <dbReference type="Proteomes" id="UP001597511"/>
    </source>
</evidence>
<comment type="caution">
    <text evidence="2">The sequence shown here is derived from an EMBL/GenBank/DDBJ whole genome shotgun (WGS) entry which is preliminary data.</text>
</comment>
<keyword evidence="3" id="KW-1185">Reference proteome</keyword>
<dbReference type="GO" id="GO:0005524">
    <property type="term" value="F:ATP binding"/>
    <property type="evidence" value="ECO:0007669"/>
    <property type="project" value="UniProtKB-KW"/>
</dbReference>
<reference evidence="3" key="1">
    <citation type="journal article" date="2019" name="Int. J. Syst. Evol. Microbiol.">
        <title>The Global Catalogue of Microorganisms (GCM) 10K type strain sequencing project: providing services to taxonomists for standard genome sequencing and annotation.</title>
        <authorList>
            <consortium name="The Broad Institute Genomics Platform"/>
            <consortium name="The Broad Institute Genome Sequencing Center for Infectious Disease"/>
            <person name="Wu L."/>
            <person name="Ma J."/>
        </authorList>
    </citation>
    <scope>NUCLEOTIDE SEQUENCE [LARGE SCALE GENOMIC DNA]</scope>
    <source>
        <strain evidence="3">KCTC 23299</strain>
    </source>
</reference>
<name>A0ABW5ZYW5_9BACT</name>